<name>A0A5C0SJ19_CRATE</name>
<keyword evidence="2" id="KW-1185">Reference proteome</keyword>
<reference evidence="1 2" key="1">
    <citation type="submission" date="2019-07" db="EMBL/GenBank/DDBJ databases">
        <title>Complete genome of Crassaminicella thermophila SY095.</title>
        <authorList>
            <person name="Li X."/>
        </authorList>
    </citation>
    <scope>NUCLEOTIDE SEQUENCE [LARGE SCALE GENOMIC DNA]</scope>
    <source>
        <strain evidence="1 2">SY095</strain>
    </source>
</reference>
<gene>
    <name evidence="1" type="ORF">FQB35_14890</name>
</gene>
<organism evidence="1 2">
    <name type="scientific">Crassaminicella thermophila</name>
    <dbReference type="NCBI Taxonomy" id="2599308"/>
    <lineage>
        <taxon>Bacteria</taxon>
        <taxon>Bacillati</taxon>
        <taxon>Bacillota</taxon>
        <taxon>Clostridia</taxon>
        <taxon>Eubacteriales</taxon>
        <taxon>Clostridiaceae</taxon>
        <taxon>Crassaminicella</taxon>
    </lineage>
</organism>
<sequence length="62" mass="7077">MALSWGVKENVDPKYADIVKEYIADMEGSNVKLDSEKTVAILKAGLKERKGKYILIFRYQLV</sequence>
<accession>A0A5C0SJ19</accession>
<dbReference type="EMBL" id="CP042243">
    <property type="protein sequence ID" value="QEK13444.1"/>
    <property type="molecule type" value="Genomic_DNA"/>
</dbReference>
<dbReference type="AlphaFoldDB" id="A0A5C0SJ19"/>
<dbReference type="Proteomes" id="UP000324646">
    <property type="component" value="Chromosome"/>
</dbReference>
<dbReference type="KEGG" id="crs:FQB35_14890"/>
<protein>
    <submittedName>
        <fullName evidence="1">Uncharacterized protein</fullName>
    </submittedName>
</protein>
<proteinExistence type="predicted"/>
<evidence type="ECO:0000313" key="1">
    <source>
        <dbReference type="EMBL" id="QEK13444.1"/>
    </source>
</evidence>
<dbReference type="OrthoDB" id="1956912at2"/>
<evidence type="ECO:0000313" key="2">
    <source>
        <dbReference type="Proteomes" id="UP000324646"/>
    </source>
</evidence>